<evidence type="ECO:0000256" key="7">
    <source>
        <dbReference type="ARBA" id="ARBA00022801"/>
    </source>
</evidence>
<dbReference type="SMART" id="SM00485">
    <property type="entry name" value="XPGN"/>
    <property type="match status" value="1"/>
</dbReference>
<evidence type="ECO:0000256" key="2">
    <source>
        <dbReference type="ARBA" id="ARBA00004123"/>
    </source>
</evidence>
<evidence type="ECO:0000256" key="9">
    <source>
        <dbReference type="ARBA" id="ARBA00022842"/>
    </source>
</evidence>
<dbReference type="GO" id="GO:0005634">
    <property type="term" value="C:nucleus"/>
    <property type="evidence" value="ECO:0007669"/>
    <property type="project" value="UniProtKB-SubCell"/>
</dbReference>
<dbReference type="FunFam" id="3.40.50.1010:FF:000002">
    <property type="entry name" value="Exonuclease 1, putative"/>
    <property type="match status" value="1"/>
</dbReference>
<dbReference type="Proteomes" id="UP001215280">
    <property type="component" value="Unassembled WGS sequence"/>
</dbReference>
<dbReference type="InterPro" id="IPR036279">
    <property type="entry name" value="5-3_exonuclease_C_sf"/>
</dbReference>
<dbReference type="InterPro" id="IPR044752">
    <property type="entry name" value="PIN-like_EXO1"/>
</dbReference>
<protein>
    <submittedName>
        <fullName evidence="16">PIN domain-like protein</fullName>
    </submittedName>
</protein>
<keyword evidence="9" id="KW-0460">Magnesium</keyword>
<comment type="similarity">
    <text evidence="3">Belongs to the XPG/RAD2 endonuclease family. EXO1 subfamily.</text>
</comment>
<dbReference type="AlphaFoldDB" id="A0AAD7IGU8"/>
<evidence type="ECO:0000256" key="11">
    <source>
        <dbReference type="ARBA" id="ARBA00023125"/>
    </source>
</evidence>
<dbReference type="InterPro" id="IPR037315">
    <property type="entry name" value="EXO1_H3TH"/>
</dbReference>
<feature type="domain" description="XPG N-terminal" evidence="15">
    <location>
        <begin position="1"/>
        <end position="99"/>
    </location>
</feature>
<keyword evidence="13" id="KW-0539">Nucleus</keyword>
<dbReference type="Gene3D" id="1.10.150.20">
    <property type="entry name" value="5' to 3' exonuclease, C-terminal subdomain"/>
    <property type="match status" value="1"/>
</dbReference>
<dbReference type="GO" id="GO:0046872">
    <property type="term" value="F:metal ion binding"/>
    <property type="evidence" value="ECO:0007669"/>
    <property type="project" value="UniProtKB-KW"/>
</dbReference>
<evidence type="ECO:0000256" key="10">
    <source>
        <dbReference type="ARBA" id="ARBA00022881"/>
    </source>
</evidence>
<keyword evidence="6" id="KW-0227">DNA damage</keyword>
<dbReference type="CDD" id="cd09908">
    <property type="entry name" value="H3TH_EXO1"/>
    <property type="match status" value="1"/>
</dbReference>
<proteinExistence type="inferred from homology"/>
<dbReference type="GO" id="GO:0006281">
    <property type="term" value="P:DNA repair"/>
    <property type="evidence" value="ECO:0007669"/>
    <property type="project" value="UniProtKB-KW"/>
</dbReference>
<comment type="caution">
    <text evidence="16">The sequence shown here is derived from an EMBL/GenBank/DDBJ whole genome shotgun (WGS) entry which is preliminary data.</text>
</comment>
<organism evidence="16 17">
    <name type="scientific">Mycena maculata</name>
    <dbReference type="NCBI Taxonomy" id="230809"/>
    <lineage>
        <taxon>Eukaryota</taxon>
        <taxon>Fungi</taxon>
        <taxon>Dikarya</taxon>
        <taxon>Basidiomycota</taxon>
        <taxon>Agaricomycotina</taxon>
        <taxon>Agaricomycetes</taxon>
        <taxon>Agaricomycetidae</taxon>
        <taxon>Agaricales</taxon>
        <taxon>Marasmiineae</taxon>
        <taxon>Mycenaceae</taxon>
        <taxon>Mycena</taxon>
    </lineage>
</organism>
<evidence type="ECO:0000313" key="16">
    <source>
        <dbReference type="EMBL" id="KAJ7741950.1"/>
    </source>
</evidence>
<dbReference type="GO" id="GO:0017108">
    <property type="term" value="F:5'-flap endonuclease activity"/>
    <property type="evidence" value="ECO:0007669"/>
    <property type="project" value="TreeGrafter"/>
</dbReference>
<dbReference type="PROSITE" id="PS00842">
    <property type="entry name" value="XPG_2"/>
    <property type="match status" value="1"/>
</dbReference>
<evidence type="ECO:0000256" key="3">
    <source>
        <dbReference type="ARBA" id="ARBA00010563"/>
    </source>
</evidence>
<dbReference type="GO" id="GO:0003677">
    <property type="term" value="F:DNA binding"/>
    <property type="evidence" value="ECO:0007669"/>
    <property type="project" value="UniProtKB-KW"/>
</dbReference>
<dbReference type="SUPFAM" id="SSF88723">
    <property type="entry name" value="PIN domain-like"/>
    <property type="match status" value="1"/>
</dbReference>
<keyword evidence="12" id="KW-0234">DNA repair</keyword>
<evidence type="ECO:0000313" key="17">
    <source>
        <dbReference type="Proteomes" id="UP001215280"/>
    </source>
</evidence>
<dbReference type="GO" id="GO:0035312">
    <property type="term" value="F:5'-3' DNA exonuclease activity"/>
    <property type="evidence" value="ECO:0007669"/>
    <property type="project" value="InterPro"/>
</dbReference>
<dbReference type="SMART" id="SM00484">
    <property type="entry name" value="XPGI"/>
    <property type="match status" value="1"/>
</dbReference>
<dbReference type="EMBL" id="JARJLG010000120">
    <property type="protein sequence ID" value="KAJ7741950.1"/>
    <property type="molecule type" value="Genomic_DNA"/>
</dbReference>
<keyword evidence="8" id="KW-0269">Exonuclease</keyword>
<accession>A0AAD7IGU8</accession>
<evidence type="ECO:0000256" key="4">
    <source>
        <dbReference type="ARBA" id="ARBA00022722"/>
    </source>
</evidence>
<dbReference type="InterPro" id="IPR006085">
    <property type="entry name" value="XPG_DNA_repair_N"/>
</dbReference>
<gene>
    <name evidence="16" type="ORF">DFH07DRAFT_750731</name>
</gene>
<keyword evidence="4" id="KW-0540">Nuclease</keyword>
<feature type="domain" description="XPG-I" evidence="14">
    <location>
        <begin position="138"/>
        <end position="210"/>
    </location>
</feature>
<dbReference type="SMART" id="SM00279">
    <property type="entry name" value="HhH2"/>
    <property type="match status" value="1"/>
</dbReference>
<keyword evidence="10" id="KW-0267">Excision nuclease</keyword>
<keyword evidence="11" id="KW-0238">DNA-binding</keyword>
<dbReference type="Gene3D" id="3.40.50.1010">
    <property type="entry name" value="5'-nuclease"/>
    <property type="match status" value="1"/>
</dbReference>
<keyword evidence="7" id="KW-0378">Hydrolase</keyword>
<dbReference type="PRINTS" id="PR00853">
    <property type="entry name" value="XPGRADSUPER"/>
</dbReference>
<evidence type="ECO:0000256" key="5">
    <source>
        <dbReference type="ARBA" id="ARBA00022723"/>
    </source>
</evidence>
<dbReference type="InterPro" id="IPR006084">
    <property type="entry name" value="XPG/Rad2"/>
</dbReference>
<evidence type="ECO:0000256" key="12">
    <source>
        <dbReference type="ARBA" id="ARBA00023204"/>
    </source>
</evidence>
<reference evidence="16" key="1">
    <citation type="submission" date="2023-03" db="EMBL/GenBank/DDBJ databases">
        <title>Massive genome expansion in bonnet fungi (Mycena s.s.) driven by repeated elements and novel gene families across ecological guilds.</title>
        <authorList>
            <consortium name="Lawrence Berkeley National Laboratory"/>
            <person name="Harder C.B."/>
            <person name="Miyauchi S."/>
            <person name="Viragh M."/>
            <person name="Kuo A."/>
            <person name="Thoen E."/>
            <person name="Andreopoulos B."/>
            <person name="Lu D."/>
            <person name="Skrede I."/>
            <person name="Drula E."/>
            <person name="Henrissat B."/>
            <person name="Morin E."/>
            <person name="Kohler A."/>
            <person name="Barry K."/>
            <person name="LaButti K."/>
            <person name="Morin E."/>
            <person name="Salamov A."/>
            <person name="Lipzen A."/>
            <person name="Mereny Z."/>
            <person name="Hegedus B."/>
            <person name="Baldrian P."/>
            <person name="Stursova M."/>
            <person name="Weitz H."/>
            <person name="Taylor A."/>
            <person name="Grigoriev I.V."/>
            <person name="Nagy L.G."/>
            <person name="Martin F."/>
            <person name="Kauserud H."/>
        </authorList>
    </citation>
    <scope>NUCLEOTIDE SEQUENCE</scope>
    <source>
        <strain evidence="16">CBHHK188m</strain>
    </source>
</reference>
<evidence type="ECO:0000256" key="8">
    <source>
        <dbReference type="ARBA" id="ARBA00022839"/>
    </source>
</evidence>
<dbReference type="Pfam" id="PF00752">
    <property type="entry name" value="XPG_N"/>
    <property type="match status" value="1"/>
</dbReference>
<dbReference type="FunFam" id="1.10.150.20:FF:000011">
    <property type="entry name" value="exonuclease 1"/>
    <property type="match status" value="1"/>
</dbReference>
<evidence type="ECO:0000256" key="1">
    <source>
        <dbReference type="ARBA" id="ARBA00001946"/>
    </source>
</evidence>
<dbReference type="InterPro" id="IPR029060">
    <property type="entry name" value="PIN-like_dom_sf"/>
</dbReference>
<evidence type="ECO:0000256" key="13">
    <source>
        <dbReference type="ARBA" id="ARBA00023242"/>
    </source>
</evidence>
<dbReference type="PANTHER" id="PTHR11081:SF65">
    <property type="entry name" value="DNA DAMAGE-INDUCIBLE PROTEIN DIN7-RELATED"/>
    <property type="match status" value="1"/>
</dbReference>
<dbReference type="InterPro" id="IPR019974">
    <property type="entry name" value="XPG_CS"/>
</dbReference>
<evidence type="ECO:0000256" key="6">
    <source>
        <dbReference type="ARBA" id="ARBA00022763"/>
    </source>
</evidence>
<comment type="subcellular location">
    <subcellularLocation>
        <location evidence="2">Nucleus</location>
    </subcellularLocation>
</comment>
<dbReference type="Pfam" id="PF00867">
    <property type="entry name" value="XPG_I"/>
    <property type="match status" value="1"/>
</dbReference>
<evidence type="ECO:0000259" key="15">
    <source>
        <dbReference type="SMART" id="SM00485"/>
    </source>
</evidence>
<keyword evidence="5" id="KW-0479">Metal-binding</keyword>
<dbReference type="PANTHER" id="PTHR11081">
    <property type="entry name" value="FLAP ENDONUCLEASE FAMILY MEMBER"/>
    <property type="match status" value="1"/>
</dbReference>
<dbReference type="InterPro" id="IPR006086">
    <property type="entry name" value="XPG-I_dom"/>
</dbReference>
<dbReference type="SUPFAM" id="SSF47807">
    <property type="entry name" value="5' to 3' exonuclease, C-terminal subdomain"/>
    <property type="match status" value="1"/>
</dbReference>
<evidence type="ECO:0000259" key="14">
    <source>
        <dbReference type="SMART" id="SM00484"/>
    </source>
</evidence>
<sequence length="328" mass="36151">MGISGLLPALKSISTQKHLSEFAGQTLAVDAYVWLHRGVFACATELATGKDTHKYVDYAMHRIRLLRHHKIEPYVVFDGGPLPAKQGTEVDRQAKRAEHLALGNALAAQGKTSQAREHYVKCIDVTPQMAFQFIKALRAESVPYVVAPYEADAQLAHLERVGLVDGIITEDSDLLVFGCRTVLFKLDAVSSTAACIDRADFASVSPADGIALGGWSDAQFRAMAILSGCDYLPSIPGIGLKTACTLLRKWKTVEQALRAVAMEGKKSIPRRYLQSFRLAEKCFMHQRVYCPLQQKLVHLSEPGADWDEEADAYVGPYVVSFLVDKHSF</sequence>
<comment type="cofactor">
    <cofactor evidence="1">
        <name>Mg(2+)</name>
        <dbReference type="ChEBI" id="CHEBI:18420"/>
    </cofactor>
</comment>
<dbReference type="InterPro" id="IPR008918">
    <property type="entry name" value="HhH2"/>
</dbReference>
<name>A0AAD7IGU8_9AGAR</name>
<dbReference type="CDD" id="cd09857">
    <property type="entry name" value="PIN_EXO1"/>
    <property type="match status" value="1"/>
</dbReference>
<keyword evidence="17" id="KW-1185">Reference proteome</keyword>